<feature type="region of interest" description="Disordered" evidence="1">
    <location>
        <begin position="170"/>
        <end position="190"/>
    </location>
</feature>
<proteinExistence type="predicted"/>
<evidence type="ECO:0000256" key="1">
    <source>
        <dbReference type="SAM" id="MobiDB-lite"/>
    </source>
</evidence>
<dbReference type="Proteomes" id="UP000002735">
    <property type="component" value="Chromosome"/>
</dbReference>
<reference evidence="3 4" key="1">
    <citation type="submission" date="2009-06" db="EMBL/GenBank/DDBJ databases">
        <title>Complete sequence of Dickeya zeae Ech1591.</title>
        <authorList>
            <consortium name="US DOE Joint Genome Institute"/>
            <person name="Lucas S."/>
            <person name="Copeland A."/>
            <person name="Lapidus A."/>
            <person name="Glavina del Rio T."/>
            <person name="Tice H."/>
            <person name="Bruce D."/>
            <person name="Goodwin L."/>
            <person name="Pitluck S."/>
            <person name="Chertkov O."/>
            <person name="Brettin T."/>
            <person name="Detter J.C."/>
            <person name="Han C."/>
            <person name="Larimer F."/>
            <person name="Land M."/>
            <person name="Hauser L."/>
            <person name="Kyrpides N."/>
            <person name="Ovchinnikova G."/>
            <person name="Balakrishnan V."/>
            <person name="Glasner J."/>
            <person name="Perna N.T."/>
        </authorList>
    </citation>
    <scope>NUCLEOTIDE SEQUENCE [LARGE SCALE GENOMIC DNA]</scope>
    <source>
        <strain evidence="3 4">Ech1591</strain>
    </source>
</reference>
<dbReference type="OrthoDB" id="10000925at2"/>
<protein>
    <submittedName>
        <fullName evidence="3">Uncharacterized protein</fullName>
    </submittedName>
</protein>
<feature type="transmembrane region" description="Helical" evidence="2">
    <location>
        <begin position="141"/>
        <end position="165"/>
    </location>
</feature>
<dbReference type="AlphaFoldDB" id="C6CND6"/>
<evidence type="ECO:0000256" key="2">
    <source>
        <dbReference type="SAM" id="Phobius"/>
    </source>
</evidence>
<dbReference type="HOGENOM" id="CLU_1425938_0_0_6"/>
<keyword evidence="2" id="KW-0472">Membrane</keyword>
<organism evidence="3 4">
    <name type="scientific">Dickeya chrysanthemi (strain Ech1591)</name>
    <name type="common">Dickeya zeae (strain Ech1591)</name>
    <dbReference type="NCBI Taxonomy" id="561229"/>
    <lineage>
        <taxon>Bacteria</taxon>
        <taxon>Pseudomonadati</taxon>
        <taxon>Pseudomonadota</taxon>
        <taxon>Gammaproteobacteria</taxon>
        <taxon>Enterobacterales</taxon>
        <taxon>Pectobacteriaceae</taxon>
        <taxon>Dickeya</taxon>
    </lineage>
</organism>
<feature type="region of interest" description="Disordered" evidence="1">
    <location>
        <begin position="19"/>
        <end position="43"/>
    </location>
</feature>
<feature type="transmembrane region" description="Helical" evidence="2">
    <location>
        <begin position="101"/>
        <end position="121"/>
    </location>
</feature>
<accession>C6CND6</accession>
<dbReference type="KEGG" id="dze:Dd1591_3929"/>
<dbReference type="GeneID" id="45081960"/>
<sequence>MKELKDDDVLFNQKLKQATLRSRENNSLSSESQDPFPTEEMSEAYSEATLEEQDIARLKRATVAMSQRMSALHVELLQGKVKLQQQQLDMRQTYASKAYRFVWLWSIALIVILLLQGSSYPSFKFLFIQFNAHDFKLDKEIVIALISGVTINIVAVFVVVIRNLFPSDIKGKDHEKEESTDKGKESDNVK</sequence>
<evidence type="ECO:0000313" key="4">
    <source>
        <dbReference type="Proteomes" id="UP000002735"/>
    </source>
</evidence>
<gene>
    <name evidence="3" type="ordered locus">Dd1591_3929</name>
</gene>
<dbReference type="EMBL" id="CP001655">
    <property type="protein sequence ID" value="ACT08729.1"/>
    <property type="molecule type" value="Genomic_DNA"/>
</dbReference>
<keyword evidence="2" id="KW-0812">Transmembrane</keyword>
<dbReference type="RefSeq" id="WP_015848227.1">
    <property type="nucleotide sequence ID" value="NC_012912.1"/>
</dbReference>
<evidence type="ECO:0000313" key="3">
    <source>
        <dbReference type="EMBL" id="ACT08729.1"/>
    </source>
</evidence>
<name>C6CND6_DICC1</name>
<keyword evidence="2" id="KW-1133">Transmembrane helix</keyword>